<evidence type="ECO:0000313" key="2">
    <source>
        <dbReference type="Proteomes" id="UP001321486"/>
    </source>
</evidence>
<dbReference type="InterPro" id="IPR019587">
    <property type="entry name" value="Polyketide_cyclase/dehydratase"/>
</dbReference>
<evidence type="ECO:0008006" key="3">
    <source>
        <dbReference type="Google" id="ProtNLM"/>
    </source>
</evidence>
<keyword evidence="2" id="KW-1185">Reference proteome</keyword>
<dbReference type="Pfam" id="PF10604">
    <property type="entry name" value="Polyketide_cyc2"/>
    <property type="match status" value="1"/>
</dbReference>
<dbReference type="EMBL" id="AP027732">
    <property type="protein sequence ID" value="BDZ48717.1"/>
    <property type="molecule type" value="Genomic_DNA"/>
</dbReference>
<dbReference type="Gene3D" id="3.30.530.20">
    <property type="match status" value="1"/>
</dbReference>
<evidence type="ECO:0000313" key="1">
    <source>
        <dbReference type="EMBL" id="BDZ48717.1"/>
    </source>
</evidence>
<protein>
    <recommendedName>
        <fullName evidence="3">SRPBCC domain-containing protein</fullName>
    </recommendedName>
</protein>
<name>A0ABM8GK21_9MICO</name>
<dbReference type="RefSeq" id="WP_286345654.1">
    <property type="nucleotide sequence ID" value="NZ_AP027732.1"/>
</dbReference>
<organism evidence="1 2">
    <name type="scientific">Frondihabitans sucicola</name>
    <dbReference type="NCBI Taxonomy" id="1268041"/>
    <lineage>
        <taxon>Bacteria</taxon>
        <taxon>Bacillati</taxon>
        <taxon>Actinomycetota</taxon>
        <taxon>Actinomycetes</taxon>
        <taxon>Micrococcales</taxon>
        <taxon>Microbacteriaceae</taxon>
        <taxon>Frondihabitans</taxon>
    </lineage>
</organism>
<dbReference type="CDD" id="cd07822">
    <property type="entry name" value="SRPBCC_4"/>
    <property type="match status" value="1"/>
</dbReference>
<accession>A0ABM8GK21</accession>
<dbReference type="PANTHER" id="PTHR36166">
    <property type="entry name" value="CHROMOSOME 9, WHOLE GENOME SHOTGUN SEQUENCE"/>
    <property type="match status" value="1"/>
</dbReference>
<dbReference type="Proteomes" id="UP001321486">
    <property type="component" value="Chromosome"/>
</dbReference>
<gene>
    <name evidence="1" type="ORF">GCM10025867_09580</name>
</gene>
<proteinExistence type="predicted"/>
<dbReference type="PANTHER" id="PTHR36166:SF1">
    <property type="entry name" value="SRPBCC DOMAIN-CONTAINING PROTEIN"/>
    <property type="match status" value="1"/>
</dbReference>
<dbReference type="SUPFAM" id="SSF55961">
    <property type="entry name" value="Bet v1-like"/>
    <property type="match status" value="1"/>
</dbReference>
<reference evidence="2" key="1">
    <citation type="journal article" date="2019" name="Int. J. Syst. Evol. Microbiol.">
        <title>The Global Catalogue of Microorganisms (GCM) 10K type strain sequencing project: providing services to taxonomists for standard genome sequencing and annotation.</title>
        <authorList>
            <consortium name="The Broad Institute Genomics Platform"/>
            <consortium name="The Broad Institute Genome Sequencing Center for Infectious Disease"/>
            <person name="Wu L."/>
            <person name="Ma J."/>
        </authorList>
    </citation>
    <scope>NUCLEOTIDE SEQUENCE [LARGE SCALE GENOMIC DNA]</scope>
    <source>
        <strain evidence="2">NBRC 108728</strain>
    </source>
</reference>
<sequence>MATVTRATQITATADTVWEILQDTAAYPEWNPFMKITGNVVVGSKITVRITPPGSKPQTFTPTVTAVEPGRRLAWLGRLILPGVFDGAHSLLVEPTSETTCRFTQSETFTGILVPLFRSLLKNTDAGFAAMNAALAARAENA</sequence>
<dbReference type="InterPro" id="IPR023393">
    <property type="entry name" value="START-like_dom_sf"/>
</dbReference>